<dbReference type="Proteomes" id="UP001605989">
    <property type="component" value="Unassembled WGS sequence"/>
</dbReference>
<dbReference type="CDD" id="cd04651">
    <property type="entry name" value="LbH_G1P_AT_C"/>
    <property type="match status" value="1"/>
</dbReference>
<evidence type="ECO:0000259" key="4">
    <source>
        <dbReference type="Pfam" id="PF24894"/>
    </source>
</evidence>
<evidence type="ECO:0000313" key="5">
    <source>
        <dbReference type="EMBL" id="MFG6272494.1"/>
    </source>
</evidence>
<dbReference type="Pfam" id="PF24894">
    <property type="entry name" value="Hexapep_GlmU"/>
    <property type="match status" value="1"/>
</dbReference>
<keyword evidence="5" id="KW-0808">Transferase</keyword>
<keyword evidence="6" id="KW-1185">Reference proteome</keyword>
<sequence length="370" mass="42186">MGSEMMGLINLQDSKTLPELNEHRPLATVPMGGKFRLIDFTLSNMVNAGIGNVGILLSSQSRSVLDHIRSGKEWGLARKRDGLFYLPADVEDIIHPVEGDIHSFYKNLLFVKRGHSPYILATSCDLVQNIDYEEVLHFHRRHNADVTMIYTQVPKGKEKEGYVLEINDKDRITGINSKAEIQAGDNLYQRQILIDTEIYQHCVRRAYAKGYKDFITDVLKRNVDRLRIFGYNYKGYVKRVDSIQSYFETNMDFLDVHTWRDIFLQNQRHIYTKIKDEAPAKYMEESHVTNSLVANGCIIEGKVENSILFRKVRVGKNAVIRNSIVMQHSVVGADANLDYVVCDKNAVIQPEAELSGTRETPLCIGKCSVI</sequence>
<dbReference type="PANTHER" id="PTHR43523:SF6">
    <property type="entry name" value="GLYCOGEN BIOSYNTHESIS PROTEIN GLGD"/>
    <property type="match status" value="1"/>
</dbReference>
<reference evidence="5 6" key="1">
    <citation type="submission" date="2024-10" db="EMBL/GenBank/DDBJ databases">
        <authorList>
            <person name="Sang B.-I."/>
            <person name="Prabhaharan D."/>
        </authorList>
    </citation>
    <scope>NUCLEOTIDE SEQUENCE [LARGE SCALE GENOMIC DNA]</scope>
    <source>
        <strain evidence="5 6">MH</strain>
    </source>
</reference>
<keyword evidence="5" id="KW-0548">Nucleotidyltransferase</keyword>
<dbReference type="RefSeq" id="WP_236699638.1">
    <property type="nucleotide sequence ID" value="NZ_CP011940.1"/>
</dbReference>
<dbReference type="Gene3D" id="3.90.550.10">
    <property type="entry name" value="Spore Coat Polysaccharide Biosynthesis Protein SpsA, Chain A"/>
    <property type="match status" value="1"/>
</dbReference>
<name>A0ABW7DMW0_9FIRM</name>
<feature type="domain" description="Glucose-1-phosphate adenylyltransferase/Bifunctional protein GlmU-like C-terminal hexapeptide" evidence="4">
    <location>
        <begin position="284"/>
        <end position="353"/>
    </location>
</feature>
<accession>A0ABW7DMW0</accession>
<dbReference type="NCBIfam" id="TIGR02092">
    <property type="entry name" value="glgD"/>
    <property type="match status" value="1"/>
</dbReference>
<dbReference type="SUPFAM" id="SSF53448">
    <property type="entry name" value="Nucleotide-diphospho-sugar transferases"/>
    <property type="match status" value="1"/>
</dbReference>
<dbReference type="InterPro" id="IPR029044">
    <property type="entry name" value="Nucleotide-diphossugar_trans"/>
</dbReference>
<comment type="caution">
    <text evidence="5">The sequence shown here is derived from an EMBL/GenBank/DDBJ whole genome shotgun (WGS) entry which is preliminary data.</text>
</comment>
<dbReference type="PANTHER" id="PTHR43523">
    <property type="entry name" value="GLUCOSE-1-PHOSPHATE ADENYLYLTRANSFERASE-RELATED"/>
    <property type="match status" value="1"/>
</dbReference>
<dbReference type="InterPro" id="IPR011004">
    <property type="entry name" value="Trimer_LpxA-like_sf"/>
</dbReference>
<evidence type="ECO:0000256" key="2">
    <source>
        <dbReference type="ARBA" id="ARBA00023056"/>
    </source>
</evidence>
<dbReference type="InterPro" id="IPR005835">
    <property type="entry name" value="NTP_transferase_dom"/>
</dbReference>
<proteinExistence type="inferred from homology"/>
<dbReference type="InterPro" id="IPR011832">
    <property type="entry name" value="GlgDAde_trans"/>
</dbReference>
<evidence type="ECO:0000256" key="1">
    <source>
        <dbReference type="ARBA" id="ARBA00010443"/>
    </source>
</evidence>
<dbReference type="InterPro" id="IPR011831">
    <property type="entry name" value="ADP-Glc_PPase"/>
</dbReference>
<dbReference type="SUPFAM" id="SSF51161">
    <property type="entry name" value="Trimeric LpxA-like enzymes"/>
    <property type="match status" value="1"/>
</dbReference>
<dbReference type="Pfam" id="PF00483">
    <property type="entry name" value="NTP_transferase"/>
    <property type="match status" value="1"/>
</dbReference>
<evidence type="ECO:0000259" key="3">
    <source>
        <dbReference type="Pfam" id="PF00483"/>
    </source>
</evidence>
<dbReference type="GO" id="GO:0008878">
    <property type="term" value="F:glucose-1-phosphate adenylyltransferase activity"/>
    <property type="evidence" value="ECO:0007669"/>
    <property type="project" value="UniProtKB-EC"/>
</dbReference>
<comment type="similarity">
    <text evidence="1">Belongs to the bacterial/plant glucose-1-phosphate adenylyltransferase family.</text>
</comment>
<feature type="domain" description="Nucleotidyl transferase" evidence="3">
    <location>
        <begin position="27"/>
        <end position="252"/>
    </location>
</feature>
<dbReference type="EMBL" id="JBIEKR010000003">
    <property type="protein sequence ID" value="MFG6272494.1"/>
    <property type="molecule type" value="Genomic_DNA"/>
</dbReference>
<protein>
    <submittedName>
        <fullName evidence="5">Glucose-1-phosphate adenylyltransferase subunit GlgD</fullName>
        <ecNumber evidence="5">2.7.7.27</ecNumber>
    </submittedName>
</protein>
<dbReference type="InterPro" id="IPR056818">
    <property type="entry name" value="GlmU/GlgC-like_hexapep"/>
</dbReference>
<evidence type="ECO:0000313" key="6">
    <source>
        <dbReference type="Proteomes" id="UP001605989"/>
    </source>
</evidence>
<dbReference type="Gene3D" id="2.160.10.10">
    <property type="entry name" value="Hexapeptide repeat proteins"/>
    <property type="match status" value="1"/>
</dbReference>
<organism evidence="5 6">
    <name type="scientific">Megasphaera hexanoica</name>
    <dbReference type="NCBI Taxonomy" id="1675036"/>
    <lineage>
        <taxon>Bacteria</taxon>
        <taxon>Bacillati</taxon>
        <taxon>Bacillota</taxon>
        <taxon>Negativicutes</taxon>
        <taxon>Veillonellales</taxon>
        <taxon>Veillonellaceae</taxon>
        <taxon>Megasphaera</taxon>
    </lineage>
</organism>
<dbReference type="EC" id="2.7.7.27" evidence="5"/>
<keyword evidence="2" id="KW-0320">Glycogen biosynthesis</keyword>
<gene>
    <name evidence="5" type="primary">glgD</name>
    <name evidence="5" type="ORF">ACGTZG_04760</name>
</gene>
<dbReference type="CDD" id="cd02508">
    <property type="entry name" value="ADP_Glucose_PP"/>
    <property type="match status" value="1"/>
</dbReference>